<organism evidence="3 4">
    <name type="scientific">Lacihabitans soyangensis</name>
    <dbReference type="NCBI Taxonomy" id="869394"/>
    <lineage>
        <taxon>Bacteria</taxon>
        <taxon>Pseudomonadati</taxon>
        <taxon>Bacteroidota</taxon>
        <taxon>Cytophagia</taxon>
        <taxon>Cytophagales</taxon>
        <taxon>Leadbetterellaceae</taxon>
        <taxon>Lacihabitans</taxon>
    </lineage>
</organism>
<dbReference type="Gene3D" id="3.40.50.720">
    <property type="entry name" value="NAD(P)-binding Rossmann-like Domain"/>
    <property type="match status" value="1"/>
</dbReference>
<dbReference type="InterPro" id="IPR027051">
    <property type="entry name" value="XdhC_Rossmann_dom"/>
</dbReference>
<comment type="caution">
    <text evidence="3">The sequence shown here is derived from an EMBL/GenBank/DDBJ whole genome shotgun (WGS) entry which is preliminary data.</text>
</comment>
<keyword evidence="4" id="KW-1185">Reference proteome</keyword>
<dbReference type="PANTHER" id="PTHR30388">
    <property type="entry name" value="ALDEHYDE OXIDOREDUCTASE MOLYBDENUM COFACTOR ASSEMBLY PROTEIN"/>
    <property type="match status" value="1"/>
</dbReference>
<accession>A0AAE3KR53</accession>
<dbReference type="InterPro" id="IPR052698">
    <property type="entry name" value="MoCofactor_Util/Proc"/>
</dbReference>
<evidence type="ECO:0000313" key="4">
    <source>
        <dbReference type="Proteomes" id="UP001204144"/>
    </source>
</evidence>
<dbReference type="EMBL" id="RJUF01000003">
    <property type="protein sequence ID" value="MCP9761768.1"/>
    <property type="molecule type" value="Genomic_DNA"/>
</dbReference>
<feature type="domain" description="XdhC- CoxI" evidence="1">
    <location>
        <begin position="17"/>
        <end position="82"/>
    </location>
</feature>
<dbReference type="PANTHER" id="PTHR30388:SF4">
    <property type="entry name" value="MOLYBDENUM COFACTOR INSERTION CHAPERONE PAOD"/>
    <property type="match status" value="1"/>
</dbReference>
<protein>
    <submittedName>
        <fullName evidence="3">XdhC family protein</fullName>
    </submittedName>
</protein>
<feature type="domain" description="XdhC Rossmann" evidence="2">
    <location>
        <begin position="200"/>
        <end position="334"/>
    </location>
</feature>
<dbReference type="Pfam" id="PF13478">
    <property type="entry name" value="XdhC_C"/>
    <property type="match status" value="1"/>
</dbReference>
<evidence type="ECO:0000259" key="1">
    <source>
        <dbReference type="Pfam" id="PF02625"/>
    </source>
</evidence>
<name>A0AAE3KR53_9BACT</name>
<dbReference type="Pfam" id="PF02625">
    <property type="entry name" value="XdhC_CoxI"/>
    <property type="match status" value="1"/>
</dbReference>
<sequence length="364" mass="41024">MKEITRIIAFYETLKRKADVACALAMVVYVEGSSYRRTGARMLVSEDGFWEGGISGGCLEGDALKKARMAILKSKPELVRYDTTKGDDNQIGVGLGCNGVIDVLFIPVDFENENNPIEILKKSFENNNKPLVVITNSLKEPELLGKLFYFESKQSIDFLKNHLDVGLFSEEILALEKSKNYNIDNELRLFVEILPKPITVYLFGNQYDIYPLIELLKMLYWEVRIVSEPNKIQNRENLTIIAPSDFSENLLNKNSAALLMSHSLEIDKKNLRKLTTSTVKYIGMLGPKTRSERILNELAAEGTKIDSNKIFAPTGLDLGASTPEEIALSIVAELKAVFSGRNGGFLRERELPINERNQEIFKFN</sequence>
<dbReference type="InterPro" id="IPR003777">
    <property type="entry name" value="XdhC_CoxI"/>
</dbReference>
<dbReference type="AlphaFoldDB" id="A0AAE3KR53"/>
<dbReference type="RefSeq" id="WP_255035509.1">
    <property type="nucleotide sequence ID" value="NZ_RJUF01000003.1"/>
</dbReference>
<reference evidence="3 4" key="1">
    <citation type="submission" date="2018-11" db="EMBL/GenBank/DDBJ databases">
        <title>Novel bacteria species description.</title>
        <authorList>
            <person name="Han J.-H."/>
        </authorList>
    </citation>
    <scope>NUCLEOTIDE SEQUENCE [LARGE SCALE GENOMIC DNA]</scope>
    <source>
        <strain evidence="3 4">KCTC23259</strain>
    </source>
</reference>
<proteinExistence type="predicted"/>
<gene>
    <name evidence="3" type="ORF">EGI31_02290</name>
</gene>
<evidence type="ECO:0000259" key="2">
    <source>
        <dbReference type="Pfam" id="PF13478"/>
    </source>
</evidence>
<dbReference type="Proteomes" id="UP001204144">
    <property type="component" value="Unassembled WGS sequence"/>
</dbReference>
<evidence type="ECO:0000313" key="3">
    <source>
        <dbReference type="EMBL" id="MCP9761768.1"/>
    </source>
</evidence>